<dbReference type="InterPro" id="IPR001752">
    <property type="entry name" value="Kinesin_motor_dom"/>
</dbReference>
<feature type="domain" description="Kinesin motor" evidence="14">
    <location>
        <begin position="5"/>
        <end position="347"/>
    </location>
</feature>
<keyword evidence="6 12" id="KW-0175">Coiled coil</keyword>
<dbReference type="GO" id="GO:0003777">
    <property type="term" value="F:microtubule motor activity"/>
    <property type="evidence" value="ECO:0007669"/>
    <property type="project" value="InterPro"/>
</dbReference>
<evidence type="ECO:0000256" key="5">
    <source>
        <dbReference type="ARBA" id="ARBA00022840"/>
    </source>
</evidence>
<feature type="binding site" evidence="11">
    <location>
        <begin position="84"/>
        <end position="91"/>
    </location>
    <ligand>
        <name>ATP</name>
        <dbReference type="ChEBI" id="CHEBI:30616"/>
    </ligand>
</feature>
<dbReference type="Proteomes" id="UP001318040">
    <property type="component" value="Chromosome 13"/>
</dbReference>
<name>A0AAJ7WUI1_PETMA</name>
<evidence type="ECO:0000256" key="1">
    <source>
        <dbReference type="ARBA" id="ARBA00004138"/>
    </source>
</evidence>
<feature type="region of interest" description="Disordered" evidence="13">
    <location>
        <begin position="1349"/>
        <end position="1369"/>
    </location>
</feature>
<keyword evidence="9" id="KW-0206">Cytoskeleton</keyword>
<protein>
    <submittedName>
        <fullName evidence="16">Kinesin-like protein KIF27 isoform X1</fullName>
    </submittedName>
</protein>
<dbReference type="InterPro" id="IPR019821">
    <property type="entry name" value="Kinesin_motor_CS"/>
</dbReference>
<keyword evidence="5 11" id="KW-0067">ATP-binding</keyword>
<evidence type="ECO:0000256" key="11">
    <source>
        <dbReference type="PROSITE-ProRule" id="PRU00283"/>
    </source>
</evidence>
<dbReference type="PROSITE" id="PS50067">
    <property type="entry name" value="KINESIN_MOTOR_2"/>
    <property type="match status" value="1"/>
</dbReference>
<feature type="compositionally biased region" description="Polar residues" evidence="13">
    <location>
        <begin position="1411"/>
        <end position="1420"/>
    </location>
</feature>
<keyword evidence="10" id="KW-0966">Cell projection</keyword>
<feature type="coiled-coil region" evidence="12">
    <location>
        <begin position="504"/>
        <end position="549"/>
    </location>
</feature>
<dbReference type="FunFam" id="3.40.850.10:FF:000025">
    <property type="entry name" value="kinesin-like protein KIF27 isoform X1"/>
    <property type="match status" value="1"/>
</dbReference>
<feature type="coiled-coil region" evidence="12">
    <location>
        <begin position="740"/>
        <end position="1001"/>
    </location>
</feature>
<dbReference type="GO" id="GO:0005875">
    <property type="term" value="C:microtubule associated complex"/>
    <property type="evidence" value="ECO:0007669"/>
    <property type="project" value="TreeGrafter"/>
</dbReference>
<dbReference type="PROSITE" id="PS00411">
    <property type="entry name" value="KINESIN_MOTOR_1"/>
    <property type="match status" value="1"/>
</dbReference>
<evidence type="ECO:0000256" key="7">
    <source>
        <dbReference type="ARBA" id="ARBA00023069"/>
    </source>
</evidence>
<dbReference type="SMART" id="SM00129">
    <property type="entry name" value="KISc"/>
    <property type="match status" value="1"/>
</dbReference>
<evidence type="ECO:0000256" key="12">
    <source>
        <dbReference type="SAM" id="Coils"/>
    </source>
</evidence>
<dbReference type="PANTHER" id="PTHR47969:SF25">
    <property type="entry name" value="KINESIN MOTOR DOMAIN-CONTAINING PROTEIN"/>
    <property type="match status" value="1"/>
</dbReference>
<dbReference type="CTD" id="55582"/>
<dbReference type="PANTHER" id="PTHR47969">
    <property type="entry name" value="CHROMOSOME-ASSOCIATED KINESIN KIF4A-RELATED"/>
    <property type="match status" value="1"/>
</dbReference>
<dbReference type="KEGG" id="pmrn:116941919"/>
<dbReference type="GO" id="GO:0007052">
    <property type="term" value="P:mitotic spindle organization"/>
    <property type="evidence" value="ECO:0007669"/>
    <property type="project" value="TreeGrafter"/>
</dbReference>
<dbReference type="InterPro" id="IPR036961">
    <property type="entry name" value="Kinesin_motor_dom_sf"/>
</dbReference>
<dbReference type="RefSeq" id="XP_032809168.1">
    <property type="nucleotide sequence ID" value="XM_032953277.1"/>
</dbReference>
<keyword evidence="15" id="KW-1185">Reference proteome</keyword>
<keyword evidence="7" id="KW-0969">Cilium</keyword>
<feature type="region of interest" description="Disordered" evidence="13">
    <location>
        <begin position="1391"/>
        <end position="1432"/>
    </location>
</feature>
<dbReference type="Pfam" id="PF00225">
    <property type="entry name" value="Kinesin"/>
    <property type="match status" value="1"/>
</dbReference>
<proteinExistence type="inferred from homology"/>
<dbReference type="GO" id="GO:0051231">
    <property type="term" value="P:spindle elongation"/>
    <property type="evidence" value="ECO:0007669"/>
    <property type="project" value="TreeGrafter"/>
</dbReference>
<sequence length="1432" mass="163745">MDDTLVRVAVRIRPLLRNEILYSQQTCVRVVPGNQQILLGKDRAFTFDHVFGSKVAQEEVYKTCIQPLVKSFVDGYNVTVFAYGQTGSGKTFTIGGANIASSIEDERGIIPRAIADLFFAMKESHNTDFSVGVSYIEVYKEELRDLLDIETLSKDMHIREDDKGNTVIIGTKESVVETEDEVLSLLEAGNAARHTGTTQMNEHSSRSHTIFTLTVTQRRPYGSSNSGDNLNNESEVNAFESLSSKFHFVDLAGSERVSKTGNTGERFKESIQINSGLLALGNVISALGDPKRKSSHIPYRDAKITRILKDSLGGNAKTLMIACISPSSGNFDETINSLKYANRAKNIRNKPVVNYNPDWDRIDEMEQEIKTLREALHNQRSTLVTRASHVSQDFQAQDRLRMKSLEDQVGSLQTECNHYRNCTDEAYRFLMELRRASNITRNQAQRAKEWLDLAEEYRDDIATASEKDSGVQSTGEDPHHVTILQLKRELKKCQDGLAADENVFGLKEKELQELHEKVMALEAENKECLAALEDAMERYKQQSDKVVEQQMVIADFENKLHLLKSQHAGINPDIVPVSPVLSEPFRRPHTVPLKAVRPIHLSAEQASQSLFTQKARKVHTSPPTYSLERVVASFHARSQLLLKQLEEQDEVLRESFSDDGDEMDKPELRSHFRRSVNRTWSRKPTSFMSINKQSRGFVSKMAEQSGEHPEIITSSGVSVAGNDDEEALLQKSQIVNKRRLKDSEIRFMQAQQKNRELAINIRMKEELIRELVKTGKMAQAMNREYSEKMREAERETTAARAELQESQRQLQEVGQKEMRDVAEKARLQKEFRKRMEAAKVNIQKLHKKHQDTEKLASIATQGDKRQKDLERQVELMKQQQASFQKKLQAETEQKRQLENEMQRELQRIKDLEKKNEQQQKVLKVKSLEMAALQKQKQSGTFMSIEDEQKLEEQKACLDEEMERVLEQRHALLELQQELSRREDILAKKEALFQERSQLEIKRLRSSQVLNNDLTRLSSRLDMVDREISDRSKKLGTTSDAEQRRAAEELAVLQQEKQQLHERRIELENKLKAGNVLGTEERTLFRLDEEIDALEAAIAYKDEFISNQQRALRASTSALTQSQANMMGRLSCLSNSEIRTLLCRYFDKVVSLREAERRLNVQCAEAEMRADEQERIVRELELALDRVAMDMDRKLTVLQQEYEQKVQLLLQQHAGWSQLIKGRDGVHDMKTHDEKIQQLEKDLFFYKMTSRELKKKLKESNGESVQHKHSQSTQQGNGYNSLESVKTTGSENKTSNPGVEHGNAQPDEWSDHGKVFERGKVSADSENSSFSRAERVSRLREEIAELVRHPTPPTTRRHSESSEDPPVTTELHEQPLRLPHVSDNTGRVVTVRKSRKELRQIPASEVTARRASLTSSVSSMPVDSIDAGKNPWS</sequence>
<evidence type="ECO:0000259" key="14">
    <source>
        <dbReference type="PROSITE" id="PS50067"/>
    </source>
</evidence>
<dbReference type="SUPFAM" id="SSF52540">
    <property type="entry name" value="P-loop containing nucleoside triphosphate hydrolases"/>
    <property type="match status" value="1"/>
</dbReference>
<evidence type="ECO:0000313" key="15">
    <source>
        <dbReference type="Proteomes" id="UP001318040"/>
    </source>
</evidence>
<reference evidence="16" key="1">
    <citation type="submission" date="2025-08" db="UniProtKB">
        <authorList>
            <consortium name="RefSeq"/>
        </authorList>
    </citation>
    <scope>IDENTIFICATION</scope>
    <source>
        <tissue evidence="16">Sperm</tissue>
    </source>
</reference>
<dbReference type="Gene3D" id="3.40.850.10">
    <property type="entry name" value="Kinesin motor domain"/>
    <property type="match status" value="1"/>
</dbReference>
<comment type="subcellular location">
    <subcellularLocation>
        <location evidence="1">Cell projection</location>
        <location evidence="1">Cilium</location>
    </subcellularLocation>
    <subcellularLocation>
        <location evidence="2">Cytoplasm</location>
        <location evidence="2">Cytoskeleton</location>
    </subcellularLocation>
</comment>
<evidence type="ECO:0000256" key="4">
    <source>
        <dbReference type="ARBA" id="ARBA00022741"/>
    </source>
</evidence>
<evidence type="ECO:0000256" key="13">
    <source>
        <dbReference type="SAM" id="MobiDB-lite"/>
    </source>
</evidence>
<feature type="coiled-coil region" evidence="12">
    <location>
        <begin position="1162"/>
        <end position="1189"/>
    </location>
</feature>
<keyword evidence="4 11" id="KW-0547">Nucleotide-binding</keyword>
<dbReference type="GO" id="GO:0005524">
    <property type="term" value="F:ATP binding"/>
    <property type="evidence" value="ECO:0007669"/>
    <property type="project" value="UniProtKB-UniRule"/>
</dbReference>
<evidence type="ECO:0000256" key="10">
    <source>
        <dbReference type="ARBA" id="ARBA00023273"/>
    </source>
</evidence>
<evidence type="ECO:0000313" key="16">
    <source>
        <dbReference type="RefSeq" id="XP_032809168.1"/>
    </source>
</evidence>
<evidence type="ECO:0000256" key="6">
    <source>
        <dbReference type="ARBA" id="ARBA00023054"/>
    </source>
</evidence>
<gene>
    <name evidence="16" type="primary">KIF27</name>
</gene>
<dbReference type="GO" id="GO:0008017">
    <property type="term" value="F:microtubule binding"/>
    <property type="evidence" value="ECO:0007669"/>
    <property type="project" value="InterPro"/>
</dbReference>
<dbReference type="PRINTS" id="PR00380">
    <property type="entry name" value="KINESINHEAVY"/>
</dbReference>
<keyword evidence="3" id="KW-0963">Cytoplasm</keyword>
<keyword evidence="8 11" id="KW-0505">Motor protein</keyword>
<dbReference type="InterPro" id="IPR027417">
    <property type="entry name" value="P-loop_NTPase"/>
</dbReference>
<accession>A0AAJ7WUI1</accession>
<evidence type="ECO:0000256" key="8">
    <source>
        <dbReference type="ARBA" id="ARBA00023175"/>
    </source>
</evidence>
<evidence type="ECO:0000256" key="2">
    <source>
        <dbReference type="ARBA" id="ARBA00004245"/>
    </source>
</evidence>
<feature type="coiled-coil region" evidence="12">
    <location>
        <begin position="1042"/>
        <end position="1096"/>
    </location>
</feature>
<comment type="similarity">
    <text evidence="11">Belongs to the TRAFAC class myosin-kinesin ATPase superfamily. Kinesin family.</text>
</comment>
<dbReference type="InterPro" id="IPR027640">
    <property type="entry name" value="Kinesin-like_fam"/>
</dbReference>
<dbReference type="GO" id="GO:0007018">
    <property type="term" value="P:microtubule-based movement"/>
    <property type="evidence" value="ECO:0007669"/>
    <property type="project" value="InterPro"/>
</dbReference>
<dbReference type="GO" id="GO:0005929">
    <property type="term" value="C:cilium"/>
    <property type="evidence" value="ECO:0007669"/>
    <property type="project" value="UniProtKB-SubCell"/>
</dbReference>
<evidence type="ECO:0000256" key="9">
    <source>
        <dbReference type="ARBA" id="ARBA00023212"/>
    </source>
</evidence>
<feature type="compositionally biased region" description="Polar residues" evidence="13">
    <location>
        <begin position="1270"/>
        <end position="1296"/>
    </location>
</feature>
<evidence type="ECO:0000256" key="3">
    <source>
        <dbReference type="ARBA" id="ARBA00022490"/>
    </source>
</evidence>
<feature type="region of interest" description="Disordered" evidence="13">
    <location>
        <begin position="1255"/>
        <end position="1310"/>
    </location>
</feature>
<organism evidence="15 16">
    <name type="scientific">Petromyzon marinus</name>
    <name type="common">Sea lamprey</name>
    <dbReference type="NCBI Taxonomy" id="7757"/>
    <lineage>
        <taxon>Eukaryota</taxon>
        <taxon>Metazoa</taxon>
        <taxon>Chordata</taxon>
        <taxon>Craniata</taxon>
        <taxon>Vertebrata</taxon>
        <taxon>Cyclostomata</taxon>
        <taxon>Hyperoartia</taxon>
        <taxon>Petromyzontiformes</taxon>
        <taxon>Petromyzontidae</taxon>
        <taxon>Petromyzon</taxon>
    </lineage>
</organism>
<dbReference type="CDD" id="cd01372">
    <property type="entry name" value="KISc_KIF4"/>
    <property type="match status" value="1"/>
</dbReference>
<dbReference type="Pfam" id="PF25764">
    <property type="entry name" value="KIF21A_4th"/>
    <property type="match status" value="1"/>
</dbReference>